<dbReference type="InterPro" id="IPR016035">
    <property type="entry name" value="Acyl_Trfase/lysoPLipase"/>
</dbReference>
<keyword evidence="1 2" id="KW-0443">Lipid metabolism</keyword>
<dbReference type="InterPro" id="IPR002641">
    <property type="entry name" value="PNPLA_dom"/>
</dbReference>
<dbReference type="EMBL" id="RHHT01000046">
    <property type="protein sequence ID" value="RNB75060.1"/>
    <property type="molecule type" value="Genomic_DNA"/>
</dbReference>
<feature type="short sequence motif" description="GXGXXG" evidence="2">
    <location>
        <begin position="9"/>
        <end position="14"/>
    </location>
</feature>
<dbReference type="RefSeq" id="WP_122914727.1">
    <property type="nucleotide sequence ID" value="NZ_RHHT01000046.1"/>
</dbReference>
<feature type="short sequence motif" description="GXSXG" evidence="2">
    <location>
        <begin position="36"/>
        <end position="40"/>
    </location>
</feature>
<dbReference type="PROSITE" id="PS51635">
    <property type="entry name" value="PNPLA"/>
    <property type="match status" value="1"/>
</dbReference>
<dbReference type="Gene3D" id="3.40.1090.10">
    <property type="entry name" value="Cytosolic phospholipase A2 catalytic domain"/>
    <property type="match status" value="2"/>
</dbReference>
<sequence length="309" mass="34910">MKADAVFEGGGVKGIAFVGALQVMEQNGYTWEKLAGTSAGSIVAALVSAGYTSRELKPIFEELDYMYFLKKSGIGRLPYVGPMIDLVLNEGMYRGDRIELFIEELLRRKGVRTFGDLPGGKLRIIASDISRGKMLVLPDDLVEYDLMPENFSIARAVRMSSSIPFFFQPVRLKREGKVHYIVDGGLLSNYPVWLFDVPGVPEWPTIGFRLHDRQTRSEETKVTGLFSFTRNLLTTMLDAHDRLFVEKAHAVRTIFINTLGVRATQFQLSAEMRKELLLSGEASARKFLNHWNFQNYIQVFRNSTPAQVI</sequence>
<name>A0A3M8CH94_9BACL</name>
<dbReference type="AlphaFoldDB" id="A0A3M8CH94"/>
<evidence type="ECO:0000256" key="1">
    <source>
        <dbReference type="ARBA" id="ARBA00023098"/>
    </source>
</evidence>
<keyword evidence="2" id="KW-0442">Lipid degradation</keyword>
<feature type="short sequence motif" description="DGA/G" evidence="2">
    <location>
        <begin position="183"/>
        <end position="185"/>
    </location>
</feature>
<evidence type="ECO:0000313" key="4">
    <source>
        <dbReference type="EMBL" id="RNB75060.1"/>
    </source>
</evidence>
<dbReference type="GO" id="GO:0016787">
    <property type="term" value="F:hydrolase activity"/>
    <property type="evidence" value="ECO:0007669"/>
    <property type="project" value="UniProtKB-UniRule"/>
</dbReference>
<comment type="caution">
    <text evidence="4">The sequence shown here is derived from an EMBL/GenBank/DDBJ whole genome shotgun (WGS) entry which is preliminary data.</text>
</comment>
<dbReference type="SUPFAM" id="SSF52151">
    <property type="entry name" value="FabD/lysophospholipase-like"/>
    <property type="match status" value="1"/>
</dbReference>
<dbReference type="Pfam" id="PF01734">
    <property type="entry name" value="Patatin"/>
    <property type="match status" value="1"/>
</dbReference>
<proteinExistence type="predicted"/>
<evidence type="ECO:0000259" key="3">
    <source>
        <dbReference type="PROSITE" id="PS51635"/>
    </source>
</evidence>
<organism evidence="4 5">
    <name type="scientific">Brevibacillus panacihumi</name>
    <dbReference type="NCBI Taxonomy" id="497735"/>
    <lineage>
        <taxon>Bacteria</taxon>
        <taxon>Bacillati</taxon>
        <taxon>Bacillota</taxon>
        <taxon>Bacilli</taxon>
        <taxon>Bacillales</taxon>
        <taxon>Paenibacillaceae</taxon>
        <taxon>Brevibacillus</taxon>
    </lineage>
</organism>
<gene>
    <name evidence="4" type="ORF">EDM58_19045</name>
</gene>
<keyword evidence="2" id="KW-0378">Hydrolase</keyword>
<reference evidence="4 5" key="1">
    <citation type="submission" date="2018-10" db="EMBL/GenBank/DDBJ databases">
        <title>Phylogenomics of Brevibacillus.</title>
        <authorList>
            <person name="Dunlap C."/>
        </authorList>
    </citation>
    <scope>NUCLEOTIDE SEQUENCE [LARGE SCALE GENOMIC DNA]</scope>
    <source>
        <strain evidence="4 5">JCM 15085</strain>
    </source>
</reference>
<feature type="active site" description="Proton acceptor" evidence="2">
    <location>
        <position position="183"/>
    </location>
</feature>
<dbReference type="InterPro" id="IPR052580">
    <property type="entry name" value="Lipid_Hydrolase"/>
</dbReference>
<protein>
    <submittedName>
        <fullName evidence="4">Phospholipase</fullName>
    </submittedName>
</protein>
<evidence type="ECO:0000313" key="5">
    <source>
        <dbReference type="Proteomes" id="UP000281915"/>
    </source>
</evidence>
<accession>A0A3M8CH94</accession>
<dbReference type="GO" id="GO:0016042">
    <property type="term" value="P:lipid catabolic process"/>
    <property type="evidence" value="ECO:0007669"/>
    <property type="project" value="UniProtKB-UniRule"/>
</dbReference>
<dbReference type="CDD" id="cd07207">
    <property type="entry name" value="Pat_ExoU_VipD_like"/>
    <property type="match status" value="1"/>
</dbReference>
<dbReference type="PANTHER" id="PTHR46394:SF1">
    <property type="entry name" value="PNPLA DOMAIN-CONTAINING PROTEIN"/>
    <property type="match status" value="1"/>
</dbReference>
<dbReference type="Proteomes" id="UP000281915">
    <property type="component" value="Unassembled WGS sequence"/>
</dbReference>
<dbReference type="PANTHER" id="PTHR46394">
    <property type="entry name" value="ANNEXIN"/>
    <property type="match status" value="1"/>
</dbReference>
<feature type="domain" description="PNPLA" evidence="3">
    <location>
        <begin position="5"/>
        <end position="196"/>
    </location>
</feature>
<feature type="active site" description="Nucleophile" evidence="2">
    <location>
        <position position="38"/>
    </location>
</feature>
<evidence type="ECO:0000256" key="2">
    <source>
        <dbReference type="PROSITE-ProRule" id="PRU01161"/>
    </source>
</evidence>